<feature type="region of interest" description="Disordered" evidence="4">
    <location>
        <begin position="217"/>
        <end position="242"/>
    </location>
</feature>
<reference evidence="6 7" key="1">
    <citation type="submission" date="2024-03" db="EMBL/GenBank/DDBJ databases">
        <authorList>
            <person name="Martinez-Hernandez J."/>
        </authorList>
    </citation>
    <scope>NUCLEOTIDE SEQUENCE [LARGE SCALE GENOMIC DNA]</scope>
</reference>
<dbReference type="AlphaFoldDB" id="A0AAV1WPS9"/>
<evidence type="ECO:0000259" key="5">
    <source>
        <dbReference type="Pfam" id="PF01975"/>
    </source>
</evidence>
<proteinExistence type="inferred from homology"/>
<dbReference type="Gene3D" id="3.40.1210.10">
    <property type="entry name" value="Survival protein SurE-like phosphatase/nucleotidase"/>
    <property type="match status" value="1"/>
</dbReference>
<dbReference type="HAMAP" id="MF_00060">
    <property type="entry name" value="SurE"/>
    <property type="match status" value="1"/>
</dbReference>
<dbReference type="Pfam" id="PF01975">
    <property type="entry name" value="SurE"/>
    <property type="match status" value="1"/>
</dbReference>
<feature type="compositionally biased region" description="Polar residues" evidence="4">
    <location>
        <begin position="217"/>
        <end position="231"/>
    </location>
</feature>
<gene>
    <name evidence="6" type="ORF">LLUT_LOCUS12409</name>
</gene>
<evidence type="ECO:0000256" key="3">
    <source>
        <dbReference type="ARBA" id="ARBA00022801"/>
    </source>
</evidence>
<accession>A0AAV1WPS9</accession>
<feature type="domain" description="Survival protein SurE-like phosphatase/nucleotidase" evidence="5">
    <location>
        <begin position="10"/>
        <end position="204"/>
    </location>
</feature>
<keyword evidence="2" id="KW-0479">Metal-binding</keyword>
<dbReference type="PANTHER" id="PTHR30457:SF0">
    <property type="entry name" value="PHOSPHATASE, PUTATIVE (AFU_ORTHOLOGUE AFUA_4G01070)-RELATED"/>
    <property type="match status" value="1"/>
</dbReference>
<evidence type="ECO:0000313" key="7">
    <source>
        <dbReference type="Proteomes" id="UP001497480"/>
    </source>
</evidence>
<dbReference type="PANTHER" id="PTHR30457">
    <property type="entry name" value="5'-NUCLEOTIDASE SURE"/>
    <property type="match status" value="1"/>
</dbReference>
<dbReference type="GO" id="GO:0046872">
    <property type="term" value="F:metal ion binding"/>
    <property type="evidence" value="ECO:0007669"/>
    <property type="project" value="UniProtKB-KW"/>
</dbReference>
<dbReference type="GO" id="GO:0005829">
    <property type="term" value="C:cytosol"/>
    <property type="evidence" value="ECO:0007669"/>
    <property type="project" value="TreeGrafter"/>
</dbReference>
<dbReference type="SUPFAM" id="SSF64167">
    <property type="entry name" value="SurE-like"/>
    <property type="match status" value="1"/>
</dbReference>
<dbReference type="InterPro" id="IPR036523">
    <property type="entry name" value="SurE-like_sf"/>
</dbReference>
<dbReference type="InterPro" id="IPR030048">
    <property type="entry name" value="SurE"/>
</dbReference>
<organism evidence="6 7">
    <name type="scientific">Lupinus luteus</name>
    <name type="common">European yellow lupine</name>
    <dbReference type="NCBI Taxonomy" id="3873"/>
    <lineage>
        <taxon>Eukaryota</taxon>
        <taxon>Viridiplantae</taxon>
        <taxon>Streptophyta</taxon>
        <taxon>Embryophyta</taxon>
        <taxon>Tracheophyta</taxon>
        <taxon>Spermatophyta</taxon>
        <taxon>Magnoliopsida</taxon>
        <taxon>eudicotyledons</taxon>
        <taxon>Gunneridae</taxon>
        <taxon>Pentapetalae</taxon>
        <taxon>rosids</taxon>
        <taxon>fabids</taxon>
        <taxon>Fabales</taxon>
        <taxon>Fabaceae</taxon>
        <taxon>Papilionoideae</taxon>
        <taxon>50 kb inversion clade</taxon>
        <taxon>genistoids sensu lato</taxon>
        <taxon>core genistoids</taxon>
        <taxon>Genisteae</taxon>
        <taxon>Lupinus</taxon>
    </lineage>
</organism>
<dbReference type="NCBIfam" id="TIGR00087">
    <property type="entry name" value="surE"/>
    <property type="match status" value="1"/>
</dbReference>
<sequence>MEESKKKATILITNDDGINAPGLRALVESLAETNEFNIYVIAPDSEKSCIAHCITWLHPLHLNLTHIHGTISSFSVSGSPADCTSLGISKTLFPTVPDLVISGINNGDNTGYDIFYSGTVAGAREAFFNDIPSMSISYYRPDWAEGNSKIHDFILAAQVCVPIIRAVLVEIKNQSYPRRCFLNINVPNNVANHKGYKLTKQGKSICKMGWKQVTSETEGQRMSSNRTNINTEPPKKNGTVSSVSPEHLLFLREVIGYTLDDDDGTEYKSLQEGYITVTPLAALSDAEFNCQTFFKEWLGSVSELSSSSAL</sequence>
<comment type="caution">
    <text evidence="6">The sequence shown here is derived from an EMBL/GenBank/DDBJ whole genome shotgun (WGS) entry which is preliminary data.</text>
</comment>
<name>A0AAV1WPS9_LUPLU</name>
<dbReference type="GO" id="GO:0008252">
    <property type="term" value="F:nucleotidase activity"/>
    <property type="evidence" value="ECO:0007669"/>
    <property type="project" value="InterPro"/>
</dbReference>
<dbReference type="EMBL" id="CAXHTB010000009">
    <property type="protein sequence ID" value="CAL0311349.1"/>
    <property type="molecule type" value="Genomic_DNA"/>
</dbReference>
<dbReference type="InterPro" id="IPR002828">
    <property type="entry name" value="SurE-like_Pase/nucleotidase"/>
</dbReference>
<evidence type="ECO:0000256" key="2">
    <source>
        <dbReference type="ARBA" id="ARBA00022723"/>
    </source>
</evidence>
<protein>
    <recommendedName>
        <fullName evidence="5">Survival protein SurE-like phosphatase/nucleotidase domain-containing protein</fullName>
    </recommendedName>
</protein>
<keyword evidence="7" id="KW-1185">Reference proteome</keyword>
<comment type="similarity">
    <text evidence="1">Belongs to the SurE nucleotidase family.</text>
</comment>
<evidence type="ECO:0000256" key="4">
    <source>
        <dbReference type="SAM" id="MobiDB-lite"/>
    </source>
</evidence>
<evidence type="ECO:0000256" key="1">
    <source>
        <dbReference type="ARBA" id="ARBA00011062"/>
    </source>
</evidence>
<evidence type="ECO:0000313" key="6">
    <source>
        <dbReference type="EMBL" id="CAL0311349.1"/>
    </source>
</evidence>
<dbReference type="Proteomes" id="UP001497480">
    <property type="component" value="Unassembled WGS sequence"/>
</dbReference>
<keyword evidence="3" id="KW-0378">Hydrolase</keyword>